<accession>A0A517RKE1</accession>
<dbReference type="Proteomes" id="UP000317171">
    <property type="component" value="Chromosome"/>
</dbReference>
<evidence type="ECO:0000313" key="3">
    <source>
        <dbReference type="Proteomes" id="UP000317171"/>
    </source>
</evidence>
<dbReference type="KEGG" id="gaz:Pan241w_44560"/>
<protein>
    <submittedName>
        <fullName evidence="2">Uncharacterized protein</fullName>
    </submittedName>
</protein>
<dbReference type="EMBL" id="CP036269">
    <property type="protein sequence ID" value="QDT44347.1"/>
    <property type="molecule type" value="Genomic_DNA"/>
</dbReference>
<reference evidence="2 3" key="1">
    <citation type="submission" date="2019-02" db="EMBL/GenBank/DDBJ databases">
        <title>Deep-cultivation of Planctomycetes and their phenomic and genomic characterization uncovers novel biology.</title>
        <authorList>
            <person name="Wiegand S."/>
            <person name="Jogler M."/>
            <person name="Boedeker C."/>
            <person name="Pinto D."/>
            <person name="Vollmers J."/>
            <person name="Rivas-Marin E."/>
            <person name="Kohn T."/>
            <person name="Peeters S.H."/>
            <person name="Heuer A."/>
            <person name="Rast P."/>
            <person name="Oberbeckmann S."/>
            <person name="Bunk B."/>
            <person name="Jeske O."/>
            <person name="Meyerdierks A."/>
            <person name="Storesund J.E."/>
            <person name="Kallscheuer N."/>
            <person name="Luecker S."/>
            <person name="Lage O.M."/>
            <person name="Pohl T."/>
            <person name="Merkel B.J."/>
            <person name="Hornburger P."/>
            <person name="Mueller R.-W."/>
            <person name="Bruemmer F."/>
            <person name="Labrenz M."/>
            <person name="Spormann A.M."/>
            <person name="Op den Camp H."/>
            <person name="Overmann J."/>
            <person name="Amann R."/>
            <person name="Jetten M.S.M."/>
            <person name="Mascher T."/>
            <person name="Medema M.H."/>
            <person name="Devos D.P."/>
            <person name="Kaster A.-K."/>
            <person name="Ovreas L."/>
            <person name="Rohde M."/>
            <person name="Galperin M.Y."/>
            <person name="Jogler C."/>
        </authorList>
    </citation>
    <scope>NUCLEOTIDE SEQUENCE [LARGE SCALE GENOMIC DNA]</scope>
    <source>
        <strain evidence="2 3">Pan241w</strain>
    </source>
</reference>
<dbReference type="RefSeq" id="WP_145219721.1">
    <property type="nucleotide sequence ID" value="NZ_CP036269.1"/>
</dbReference>
<evidence type="ECO:0000256" key="1">
    <source>
        <dbReference type="SAM" id="Phobius"/>
    </source>
</evidence>
<proteinExistence type="predicted"/>
<keyword evidence="1" id="KW-1133">Transmembrane helix</keyword>
<name>A0A517RKE1_9PLAN</name>
<keyword evidence="3" id="KW-1185">Reference proteome</keyword>
<keyword evidence="1" id="KW-0472">Membrane</keyword>
<gene>
    <name evidence="2" type="ORF">Pan241w_44560</name>
</gene>
<feature type="transmembrane region" description="Helical" evidence="1">
    <location>
        <begin position="83"/>
        <end position="106"/>
    </location>
</feature>
<dbReference type="OrthoDB" id="291021at2"/>
<sequence length="552" mass="60916">MAWPEISIDDFPSKRDDEPSSLRQDIIDELTDHFACALNRELLKNPDELTAKQRVLNQFGDPIKIARQLWLDAMKEKIMSQRIMTGISAVMAACCILVVVFGWLMMKENQLVNHQLLEQLAVIADRPQADSTVVKSLQKTNEAIVRELRILTESQQPSRSMGEMGMEGFEGMHGGAMMEGGFGMESKPAAAANINQQILKQLEQLNQKQTAQGGAASEGMNQISIQLVQDNKEKTPAVGFSGKLVKSGAKTDSFSLKEVSDKKGVLDFGNLPWGKYELYLSAPWGDQLSTNISTVPGRNYSETVICPATAAPPVPVQFELNWPDQLKADEWVVICDYRRRGSGGGAPGSLYRKVGNQIWNEKSIPLDQQSSVVLINGDNQVSLCPLDQKGELKNVDLATVDWQSSVNLTAGEGYALSIVYLIPKTELGRLSEVNFDRRYAVLDKFRTTMMIFDQLSRLQPEHGFTGGLSSASATMFVAPFQNPNALKDVGPFDPLPKVAEGMQYPNWLNFSALEDQNNLWTIPVIKLEQLTRPEEVGRSGVIGVNGAGQGFF</sequence>
<evidence type="ECO:0000313" key="2">
    <source>
        <dbReference type="EMBL" id="QDT44347.1"/>
    </source>
</evidence>
<organism evidence="2 3">
    <name type="scientific">Gimesia alba</name>
    <dbReference type="NCBI Taxonomy" id="2527973"/>
    <lineage>
        <taxon>Bacteria</taxon>
        <taxon>Pseudomonadati</taxon>
        <taxon>Planctomycetota</taxon>
        <taxon>Planctomycetia</taxon>
        <taxon>Planctomycetales</taxon>
        <taxon>Planctomycetaceae</taxon>
        <taxon>Gimesia</taxon>
    </lineage>
</organism>
<dbReference type="AlphaFoldDB" id="A0A517RKE1"/>
<keyword evidence="1" id="KW-0812">Transmembrane</keyword>